<evidence type="ECO:0000313" key="2">
    <source>
        <dbReference type="Proteomes" id="UP000265520"/>
    </source>
</evidence>
<reference evidence="1 2" key="1">
    <citation type="journal article" date="2018" name="Front. Plant Sci.">
        <title>Red Clover (Trifolium pratense) and Zigzag Clover (T. medium) - A Picture of Genomic Similarities and Differences.</title>
        <authorList>
            <person name="Dluhosova J."/>
            <person name="Istvanek J."/>
            <person name="Nedelnik J."/>
            <person name="Repkova J."/>
        </authorList>
    </citation>
    <scope>NUCLEOTIDE SEQUENCE [LARGE SCALE GENOMIC DNA]</scope>
    <source>
        <strain evidence="2">cv. 10/8</strain>
        <tissue evidence="1">Leaf</tissue>
    </source>
</reference>
<feature type="non-terminal residue" evidence="1">
    <location>
        <position position="131"/>
    </location>
</feature>
<proteinExistence type="predicted"/>
<dbReference type="EMBL" id="LXQA010138434">
    <property type="protein sequence ID" value="MCI23894.1"/>
    <property type="molecule type" value="Genomic_DNA"/>
</dbReference>
<dbReference type="GO" id="GO:2000134">
    <property type="term" value="P:negative regulation of G1/S transition of mitotic cell cycle"/>
    <property type="evidence" value="ECO:0007669"/>
    <property type="project" value="TreeGrafter"/>
</dbReference>
<evidence type="ECO:0000313" key="1">
    <source>
        <dbReference type="EMBL" id="MCI23894.1"/>
    </source>
</evidence>
<keyword evidence="2" id="KW-1185">Reference proteome</keyword>
<organism evidence="1 2">
    <name type="scientific">Trifolium medium</name>
    <dbReference type="NCBI Taxonomy" id="97028"/>
    <lineage>
        <taxon>Eukaryota</taxon>
        <taxon>Viridiplantae</taxon>
        <taxon>Streptophyta</taxon>
        <taxon>Embryophyta</taxon>
        <taxon>Tracheophyta</taxon>
        <taxon>Spermatophyta</taxon>
        <taxon>Magnoliopsida</taxon>
        <taxon>eudicotyledons</taxon>
        <taxon>Gunneridae</taxon>
        <taxon>Pentapetalae</taxon>
        <taxon>rosids</taxon>
        <taxon>fabids</taxon>
        <taxon>Fabales</taxon>
        <taxon>Fabaceae</taxon>
        <taxon>Papilionoideae</taxon>
        <taxon>50 kb inversion clade</taxon>
        <taxon>NPAAA clade</taxon>
        <taxon>Hologalegina</taxon>
        <taxon>IRL clade</taxon>
        <taxon>Trifolieae</taxon>
        <taxon>Trifolium</taxon>
    </lineage>
</organism>
<sequence length="131" mass="14381">KKSSKGVDLLASLCNIYNTSEDELRKTMEQANNLVADILKKKPCLASECKTENLENFDKDGLTYFKDLMEESSLPSSLNVLEKDYDHMTRNKGELDERLFINEDDSLLASGSLGSFSGGSVSTGGGKVCLM</sequence>
<dbReference type="GO" id="GO:0000977">
    <property type="term" value="F:RNA polymerase II transcription regulatory region sequence-specific DNA binding"/>
    <property type="evidence" value="ECO:0007669"/>
    <property type="project" value="TreeGrafter"/>
</dbReference>
<feature type="non-terminal residue" evidence="1">
    <location>
        <position position="1"/>
    </location>
</feature>
<dbReference type="Proteomes" id="UP000265520">
    <property type="component" value="Unassembled WGS sequence"/>
</dbReference>
<dbReference type="GO" id="GO:0000785">
    <property type="term" value="C:chromatin"/>
    <property type="evidence" value="ECO:0007669"/>
    <property type="project" value="TreeGrafter"/>
</dbReference>
<comment type="caution">
    <text evidence="1">The sequence shown here is derived from an EMBL/GenBank/DDBJ whole genome shotgun (WGS) entry which is preliminary data.</text>
</comment>
<dbReference type="GO" id="GO:0030154">
    <property type="term" value="P:cell differentiation"/>
    <property type="evidence" value="ECO:0007669"/>
    <property type="project" value="TreeGrafter"/>
</dbReference>
<name>A0A392QJ25_9FABA</name>
<dbReference type="Gene3D" id="1.10.472.140">
    <property type="match status" value="1"/>
</dbReference>
<dbReference type="PANTHER" id="PTHR13742">
    <property type="entry name" value="RETINOBLASTOMA-ASSOCIATED PROTEIN RB -RELATED"/>
    <property type="match status" value="1"/>
</dbReference>
<dbReference type="GO" id="GO:0006357">
    <property type="term" value="P:regulation of transcription by RNA polymerase II"/>
    <property type="evidence" value="ECO:0007669"/>
    <property type="project" value="InterPro"/>
</dbReference>
<accession>A0A392QJ25</accession>
<dbReference type="PANTHER" id="PTHR13742:SF17">
    <property type="entry name" value="RE32990P-RELATED"/>
    <property type="match status" value="1"/>
</dbReference>
<dbReference type="InterPro" id="IPR028309">
    <property type="entry name" value="RB_fam"/>
</dbReference>
<protein>
    <submittedName>
        <fullName evidence="1">Retinoblastoma-related protein</fullName>
    </submittedName>
</protein>
<dbReference type="AlphaFoldDB" id="A0A392QJ25"/>
<dbReference type="GO" id="GO:0005667">
    <property type="term" value="C:transcription regulator complex"/>
    <property type="evidence" value="ECO:0007669"/>
    <property type="project" value="TreeGrafter"/>
</dbReference>